<feature type="region of interest" description="Disordered" evidence="2">
    <location>
        <begin position="296"/>
        <end position="320"/>
    </location>
</feature>
<dbReference type="PANTHER" id="PTHR11941">
    <property type="entry name" value="ENOYL-COA HYDRATASE-RELATED"/>
    <property type="match status" value="1"/>
</dbReference>
<keyword evidence="4" id="KW-1185">Reference proteome</keyword>
<dbReference type="AlphaFoldDB" id="A0AA91M335"/>
<evidence type="ECO:0000313" key="3">
    <source>
        <dbReference type="EMBL" id="ORA98726.1"/>
    </source>
</evidence>
<dbReference type="NCBIfam" id="NF006140">
    <property type="entry name" value="PRK08290.1"/>
    <property type="match status" value="1"/>
</dbReference>
<protein>
    <submittedName>
        <fullName evidence="3">Enoyl-CoA hydratase</fullName>
    </submittedName>
</protein>
<gene>
    <name evidence="3" type="ORF">BST33_15745</name>
</gene>
<dbReference type="CDD" id="cd06558">
    <property type="entry name" value="crotonase-like"/>
    <property type="match status" value="1"/>
</dbReference>
<dbReference type="PANTHER" id="PTHR11941:SF124">
    <property type="entry name" value="ENOYL-COA HYDRATASE ECHA13-RELATED"/>
    <property type="match status" value="1"/>
</dbReference>
<feature type="compositionally biased region" description="Polar residues" evidence="2">
    <location>
        <begin position="13"/>
        <end position="23"/>
    </location>
</feature>
<dbReference type="GO" id="GO:0003824">
    <property type="term" value="F:catalytic activity"/>
    <property type="evidence" value="ECO:0007669"/>
    <property type="project" value="UniProtKB-ARBA"/>
</dbReference>
<dbReference type="InterPro" id="IPR001753">
    <property type="entry name" value="Enoyl-CoA_hydra/iso"/>
</dbReference>
<accession>A0AA91M335</accession>
<evidence type="ECO:0000256" key="2">
    <source>
        <dbReference type="SAM" id="MobiDB-lite"/>
    </source>
</evidence>
<evidence type="ECO:0000313" key="4">
    <source>
        <dbReference type="Proteomes" id="UP000192320"/>
    </source>
</evidence>
<dbReference type="Pfam" id="PF00378">
    <property type="entry name" value="ECH_1"/>
    <property type="match status" value="2"/>
</dbReference>
<dbReference type="EMBL" id="MVHZ01000020">
    <property type="protein sequence ID" value="ORA98726.1"/>
    <property type="molecule type" value="Genomic_DNA"/>
</dbReference>
<feature type="region of interest" description="Disordered" evidence="2">
    <location>
        <begin position="1"/>
        <end position="28"/>
    </location>
</feature>
<dbReference type="SUPFAM" id="SSF52096">
    <property type="entry name" value="ClpP/crotonase"/>
    <property type="match status" value="1"/>
</dbReference>
<dbReference type="Gene3D" id="3.90.226.10">
    <property type="entry name" value="2-enoyl-CoA Hydratase, Chain A, domain 1"/>
    <property type="match status" value="1"/>
</dbReference>
<dbReference type="RefSeq" id="WP_083027240.1">
    <property type="nucleotide sequence ID" value="NZ_AP022589.1"/>
</dbReference>
<reference evidence="3 4" key="1">
    <citation type="submission" date="2017-02" db="EMBL/GenBank/DDBJ databases">
        <title>The new phylogeny of genus Mycobacterium.</title>
        <authorList>
            <person name="Tortoli E."/>
            <person name="Trovato A."/>
            <person name="Cirillo D.M."/>
        </authorList>
    </citation>
    <scope>NUCLEOTIDE SEQUENCE [LARGE SCALE GENOMIC DNA]</scope>
    <source>
        <strain evidence="3 4">DSM 45633</strain>
    </source>
</reference>
<name>A0AA91M335_9MYCO</name>
<dbReference type="GO" id="GO:0006635">
    <property type="term" value="P:fatty acid beta-oxidation"/>
    <property type="evidence" value="ECO:0007669"/>
    <property type="project" value="TreeGrafter"/>
</dbReference>
<dbReference type="Proteomes" id="UP000192320">
    <property type="component" value="Unassembled WGS sequence"/>
</dbReference>
<proteinExistence type="predicted"/>
<sequence length="320" mass="35344">MTTSTEAAGDMGTSDTDSEQVGDSSAPLVDYETLDDGRIARIWLNRPDVHNAQNRTLLVQLDEAFGRAEADDTVRVVILAARGKNFSAGHDLGSEATLLERRPGPAQHPTFQSHGATREAPVEKTYLQEWHFFFQNTCRWRDLRKITIAQVQGNAISAGLMLIWACDLIVAADNARFSDVVGVRLGMPGVEYYAHPWEFGPRKAKELLLTGDSLDADEAYRLGMVSKVFPADELADKTLEFARRIAKLPTMASLLIKDSVNGAADAMGFTEALRHGFHIHQLGHAHWAAHNENRAPLGLPPDVEDWRTARPTAVARRDQP</sequence>
<keyword evidence="1" id="KW-0443">Lipid metabolism</keyword>
<comment type="caution">
    <text evidence="3">The sequence shown here is derived from an EMBL/GenBank/DDBJ whole genome shotgun (WGS) entry which is preliminary data.</text>
</comment>
<dbReference type="InterPro" id="IPR029045">
    <property type="entry name" value="ClpP/crotonase-like_dom_sf"/>
</dbReference>
<organism evidence="3 4">
    <name type="scientific">Mycolicibacter minnesotensis</name>
    <dbReference type="NCBI Taxonomy" id="1118379"/>
    <lineage>
        <taxon>Bacteria</taxon>
        <taxon>Bacillati</taxon>
        <taxon>Actinomycetota</taxon>
        <taxon>Actinomycetes</taxon>
        <taxon>Mycobacteriales</taxon>
        <taxon>Mycobacteriaceae</taxon>
        <taxon>Mycolicibacter</taxon>
    </lineage>
</organism>
<evidence type="ECO:0000256" key="1">
    <source>
        <dbReference type="ARBA" id="ARBA00023098"/>
    </source>
</evidence>